<sequence length="122" mass="13796">MMIQIKQPNSTWEIVHMEWVTALPPGGNKSFNAFLVLVDGYSKATMFLTCKNNYISMDTAIILFKRVISLTGLFLNIISDRDPNFTAALWTNLHNLFCSKFLLSTDYDPQTDGLSVIMIKAL</sequence>
<dbReference type="Proteomes" id="UP000765509">
    <property type="component" value="Unassembled WGS sequence"/>
</dbReference>
<organism evidence="3 4">
    <name type="scientific">Austropuccinia psidii MF-1</name>
    <dbReference type="NCBI Taxonomy" id="1389203"/>
    <lineage>
        <taxon>Eukaryota</taxon>
        <taxon>Fungi</taxon>
        <taxon>Dikarya</taxon>
        <taxon>Basidiomycota</taxon>
        <taxon>Pucciniomycotina</taxon>
        <taxon>Pucciniomycetes</taxon>
        <taxon>Pucciniales</taxon>
        <taxon>Sphaerophragmiaceae</taxon>
        <taxon>Austropuccinia</taxon>
    </lineage>
</organism>
<dbReference type="Gene3D" id="3.30.420.10">
    <property type="entry name" value="Ribonuclease H-like superfamily/Ribonuclease H"/>
    <property type="match status" value="1"/>
</dbReference>
<evidence type="ECO:0000313" key="4">
    <source>
        <dbReference type="Proteomes" id="UP000765509"/>
    </source>
</evidence>
<dbReference type="AlphaFoldDB" id="A0A9Q3CEM4"/>
<protein>
    <recommendedName>
        <fullName evidence="2">Integrase catalytic domain-containing protein</fullName>
    </recommendedName>
</protein>
<keyword evidence="1" id="KW-0694">RNA-binding</keyword>
<dbReference type="PROSITE" id="PS50994">
    <property type="entry name" value="INTEGRASE"/>
    <property type="match status" value="1"/>
</dbReference>
<dbReference type="InterPro" id="IPR001584">
    <property type="entry name" value="Integrase_cat-core"/>
</dbReference>
<gene>
    <name evidence="3" type="ORF">O181_021987</name>
</gene>
<dbReference type="EMBL" id="AVOT02006717">
    <property type="protein sequence ID" value="MBW0482272.1"/>
    <property type="molecule type" value="Genomic_DNA"/>
</dbReference>
<dbReference type="GO" id="GO:0015074">
    <property type="term" value="P:DNA integration"/>
    <property type="evidence" value="ECO:0007669"/>
    <property type="project" value="InterPro"/>
</dbReference>
<name>A0A9Q3CEM4_9BASI</name>
<dbReference type="InterPro" id="IPR050951">
    <property type="entry name" value="Retrovirus_Pol_polyprotein"/>
</dbReference>
<proteinExistence type="predicted"/>
<keyword evidence="4" id="KW-1185">Reference proteome</keyword>
<dbReference type="GO" id="GO:0003723">
    <property type="term" value="F:RNA binding"/>
    <property type="evidence" value="ECO:0007669"/>
    <property type="project" value="UniProtKB-KW"/>
</dbReference>
<dbReference type="InterPro" id="IPR012337">
    <property type="entry name" value="RNaseH-like_sf"/>
</dbReference>
<dbReference type="InterPro" id="IPR036397">
    <property type="entry name" value="RNaseH_sf"/>
</dbReference>
<comment type="caution">
    <text evidence="3">The sequence shown here is derived from an EMBL/GenBank/DDBJ whole genome shotgun (WGS) entry which is preliminary data.</text>
</comment>
<evidence type="ECO:0000313" key="3">
    <source>
        <dbReference type="EMBL" id="MBW0482272.1"/>
    </source>
</evidence>
<accession>A0A9Q3CEM4</accession>
<evidence type="ECO:0000259" key="2">
    <source>
        <dbReference type="PROSITE" id="PS50994"/>
    </source>
</evidence>
<dbReference type="SUPFAM" id="SSF53098">
    <property type="entry name" value="Ribonuclease H-like"/>
    <property type="match status" value="1"/>
</dbReference>
<evidence type="ECO:0000256" key="1">
    <source>
        <dbReference type="ARBA" id="ARBA00022884"/>
    </source>
</evidence>
<reference evidence="3" key="1">
    <citation type="submission" date="2021-03" db="EMBL/GenBank/DDBJ databases">
        <title>Draft genome sequence of rust myrtle Austropuccinia psidii MF-1, a brazilian biotype.</title>
        <authorList>
            <person name="Quecine M.C."/>
            <person name="Pachon D.M.R."/>
            <person name="Bonatelli M.L."/>
            <person name="Correr F.H."/>
            <person name="Franceschini L.M."/>
            <person name="Leite T.F."/>
            <person name="Margarido G.R.A."/>
            <person name="Almeida C.A."/>
            <person name="Ferrarezi J.A."/>
            <person name="Labate C.A."/>
        </authorList>
    </citation>
    <scope>NUCLEOTIDE SEQUENCE</scope>
    <source>
        <strain evidence="3">MF-1</strain>
    </source>
</reference>
<dbReference type="PANTHER" id="PTHR37984:SF5">
    <property type="entry name" value="PROTEIN NYNRIN-LIKE"/>
    <property type="match status" value="1"/>
</dbReference>
<feature type="domain" description="Integrase catalytic" evidence="2">
    <location>
        <begin position="4"/>
        <end position="122"/>
    </location>
</feature>
<dbReference type="GO" id="GO:0005634">
    <property type="term" value="C:nucleus"/>
    <property type="evidence" value="ECO:0007669"/>
    <property type="project" value="UniProtKB-ARBA"/>
</dbReference>
<dbReference type="PANTHER" id="PTHR37984">
    <property type="entry name" value="PROTEIN CBG26694"/>
    <property type="match status" value="1"/>
</dbReference>